<evidence type="ECO:0000256" key="3">
    <source>
        <dbReference type="ARBA" id="ARBA00022528"/>
    </source>
</evidence>
<reference evidence="17" key="2">
    <citation type="submission" date="2020-11" db="EMBL/GenBank/DDBJ databases">
        <authorList>
            <person name="Cecchin M."/>
            <person name="Marcolungo L."/>
            <person name="Rossato M."/>
            <person name="Girolomoni L."/>
            <person name="Cosentino E."/>
            <person name="Cuine S."/>
            <person name="Li-Beisson Y."/>
            <person name="Delledonne M."/>
            <person name="Ballottari M."/>
        </authorList>
    </citation>
    <scope>NUCLEOTIDE SEQUENCE</scope>
    <source>
        <strain evidence="17">211/11P</strain>
        <tissue evidence="17">Whole cell</tissue>
    </source>
</reference>
<comment type="caution">
    <text evidence="17">The sequence shown here is derived from an EMBL/GenBank/DDBJ whole genome shotgun (WGS) entry which is preliminary data.</text>
</comment>
<feature type="transmembrane region" description="Helical" evidence="15">
    <location>
        <begin position="516"/>
        <end position="537"/>
    </location>
</feature>
<evidence type="ECO:0000313" key="17">
    <source>
        <dbReference type="EMBL" id="KAI3437593.1"/>
    </source>
</evidence>
<evidence type="ECO:0000259" key="16">
    <source>
        <dbReference type="PROSITE" id="PS51296"/>
    </source>
</evidence>
<feature type="transmembrane region" description="Helical" evidence="15">
    <location>
        <begin position="475"/>
        <end position="496"/>
    </location>
</feature>
<dbReference type="GO" id="GO:0046872">
    <property type="term" value="F:metal ion binding"/>
    <property type="evidence" value="ECO:0007669"/>
    <property type="project" value="UniProtKB-KW"/>
</dbReference>
<dbReference type="PANTHER" id="PTHR21266">
    <property type="entry name" value="IRON-SULFUR DOMAIN CONTAINING PROTEIN"/>
    <property type="match status" value="1"/>
</dbReference>
<dbReference type="GO" id="GO:0009507">
    <property type="term" value="C:chloroplast"/>
    <property type="evidence" value="ECO:0007669"/>
    <property type="project" value="UniProtKB-SubCell"/>
</dbReference>
<feature type="compositionally biased region" description="Low complexity" evidence="14">
    <location>
        <begin position="50"/>
        <end position="59"/>
    </location>
</feature>
<dbReference type="PROSITE" id="PS51296">
    <property type="entry name" value="RIESKE"/>
    <property type="match status" value="1"/>
</dbReference>
<keyword evidence="12" id="KW-0411">Iron-sulfur</keyword>
<evidence type="ECO:0000256" key="15">
    <source>
        <dbReference type="SAM" id="Phobius"/>
    </source>
</evidence>
<evidence type="ECO:0000256" key="12">
    <source>
        <dbReference type="ARBA" id="ARBA00023014"/>
    </source>
</evidence>
<dbReference type="InterPro" id="IPR017941">
    <property type="entry name" value="Rieske_2Fe-2S"/>
</dbReference>
<protein>
    <recommendedName>
        <fullName evidence="16">Rieske domain-containing protein</fullName>
    </recommendedName>
</protein>
<gene>
    <name evidence="17" type="ORF">D9Q98_000046</name>
</gene>
<name>A0A9D4TXI1_CHLVU</name>
<keyword evidence="10" id="KW-0560">Oxidoreductase</keyword>
<feature type="region of interest" description="Disordered" evidence="14">
    <location>
        <begin position="1"/>
        <end position="59"/>
    </location>
</feature>
<comment type="subcellular location">
    <subcellularLocation>
        <location evidence="2">Membrane</location>
    </subcellularLocation>
    <subcellularLocation>
        <location evidence="1">Plastid</location>
        <location evidence="1">Chloroplast</location>
    </subcellularLocation>
</comment>
<keyword evidence="9 15" id="KW-1133">Transmembrane helix</keyword>
<evidence type="ECO:0000256" key="11">
    <source>
        <dbReference type="ARBA" id="ARBA00023004"/>
    </source>
</evidence>
<evidence type="ECO:0000256" key="8">
    <source>
        <dbReference type="ARBA" id="ARBA00022946"/>
    </source>
</evidence>
<dbReference type="OrthoDB" id="426882at2759"/>
<evidence type="ECO:0000256" key="14">
    <source>
        <dbReference type="SAM" id="MobiDB-lite"/>
    </source>
</evidence>
<evidence type="ECO:0000313" key="18">
    <source>
        <dbReference type="Proteomes" id="UP001055712"/>
    </source>
</evidence>
<dbReference type="Pfam" id="PF00355">
    <property type="entry name" value="Rieske"/>
    <property type="match status" value="1"/>
</dbReference>
<evidence type="ECO:0000256" key="1">
    <source>
        <dbReference type="ARBA" id="ARBA00004229"/>
    </source>
</evidence>
<keyword evidence="5 15" id="KW-0812">Transmembrane</keyword>
<dbReference type="InterPro" id="IPR036922">
    <property type="entry name" value="Rieske_2Fe-2S_sf"/>
</dbReference>
<dbReference type="GO" id="GO:0016020">
    <property type="term" value="C:membrane"/>
    <property type="evidence" value="ECO:0007669"/>
    <property type="project" value="UniProtKB-SubCell"/>
</dbReference>
<keyword evidence="7" id="KW-0479">Metal-binding</keyword>
<evidence type="ECO:0000256" key="4">
    <source>
        <dbReference type="ARBA" id="ARBA00022640"/>
    </source>
</evidence>
<reference evidence="17" key="1">
    <citation type="journal article" date="2019" name="Plant J.">
        <title>Chlorella vulgaris genome assembly and annotation reveals the molecular basis for metabolic acclimation to high light conditions.</title>
        <authorList>
            <person name="Cecchin M."/>
            <person name="Marcolungo L."/>
            <person name="Rossato M."/>
            <person name="Girolomoni L."/>
            <person name="Cosentino E."/>
            <person name="Cuine S."/>
            <person name="Li-Beisson Y."/>
            <person name="Delledonne M."/>
            <person name="Ballottari M."/>
        </authorList>
    </citation>
    <scope>NUCLEOTIDE SEQUENCE</scope>
    <source>
        <strain evidence="17">211/11P</strain>
    </source>
</reference>
<evidence type="ECO:0000256" key="9">
    <source>
        <dbReference type="ARBA" id="ARBA00022989"/>
    </source>
</evidence>
<dbReference type="SUPFAM" id="SSF50022">
    <property type="entry name" value="ISP domain"/>
    <property type="match status" value="1"/>
</dbReference>
<dbReference type="GO" id="GO:0010277">
    <property type="term" value="F:chlorophyllide a oxygenase activity"/>
    <property type="evidence" value="ECO:0007669"/>
    <property type="project" value="InterPro"/>
</dbReference>
<dbReference type="Pfam" id="PF08417">
    <property type="entry name" value="PaO"/>
    <property type="match status" value="1"/>
</dbReference>
<evidence type="ECO:0000256" key="2">
    <source>
        <dbReference type="ARBA" id="ARBA00004370"/>
    </source>
</evidence>
<dbReference type="Gene3D" id="2.102.10.10">
    <property type="entry name" value="Rieske [2Fe-2S] iron-sulphur domain"/>
    <property type="match status" value="1"/>
</dbReference>
<evidence type="ECO:0000256" key="5">
    <source>
        <dbReference type="ARBA" id="ARBA00022692"/>
    </source>
</evidence>
<dbReference type="EMBL" id="SIDB01000001">
    <property type="protein sequence ID" value="KAI3437593.1"/>
    <property type="molecule type" value="Genomic_DNA"/>
</dbReference>
<keyword evidence="11" id="KW-0408">Iron</keyword>
<evidence type="ECO:0000256" key="7">
    <source>
        <dbReference type="ARBA" id="ARBA00022723"/>
    </source>
</evidence>
<feature type="domain" description="Rieske" evidence="16">
    <location>
        <begin position="96"/>
        <end position="200"/>
    </location>
</feature>
<accession>A0A9D4TXI1</accession>
<evidence type="ECO:0000256" key="13">
    <source>
        <dbReference type="ARBA" id="ARBA00023136"/>
    </source>
</evidence>
<dbReference type="AlphaFoldDB" id="A0A9D4TXI1"/>
<keyword evidence="6" id="KW-0001">2Fe-2S</keyword>
<keyword evidence="3" id="KW-0150">Chloroplast</keyword>
<dbReference type="Gene3D" id="3.90.380.10">
    <property type="entry name" value="Naphthalene 1,2-dioxygenase Alpha Subunit, Chain A, domain 1"/>
    <property type="match status" value="1"/>
</dbReference>
<keyword evidence="8" id="KW-0809">Transit peptide</keyword>
<dbReference type="SUPFAM" id="SSF55961">
    <property type="entry name" value="Bet v1-like"/>
    <property type="match status" value="1"/>
</dbReference>
<keyword evidence="13 15" id="KW-0472">Membrane</keyword>
<sequence length="565" mass="61241">MSAFNFAVRPAGPASHRSRSLQERPFIGTGVAHRKAQRGHGQARSGCRRAPAAAAAEQVSPAPPQYWTAPLSTAVQADAAKVAEKPEPRFNWFDQWYPIAYVKDVPTDAPYAFTLLETPIVIWRDGAGAYRCLRDACPHRLVPLSDGRIAPNGELQCPYHGWQFKGCGTCTLMPQGGDPTAPRAAATAYQCAVRQGLVWVKLQPAPKDGSEPDTSGIQTIPELDDPDWFAFGDMFRDITYDWATLIENVVDAGHVPFTHHGSVSKRQSSSEFDDMTVLGRSTAGFTGVWPTGPRKGALGPQQTSFTGPGLMRHTIDAYDKRGFANITAVYGVPIAPGRCRAIVRQPFRFKNKLIPLAFKLTPAFMGHLGNNSVLDEDNIFLHMQEQEEVRRGMGSKPVGQVFYLPAPSDSYVSALRNWMANEAGGGPFGPMDASWLQRAGPRLSDEQLLDHYHSHTKHCSICRPALRNMRLARTAAAVVGIASAAVAAMALMLQFAGQLATGSALLPAVQSAVQQGAGLISLACSAAAVAAVSLLVWSWCAKQIPRFFTGRRPHARNRVSGEYSP</sequence>
<dbReference type="Proteomes" id="UP001055712">
    <property type="component" value="Unassembled WGS sequence"/>
</dbReference>
<dbReference type="InterPro" id="IPR050584">
    <property type="entry name" value="Cholesterol_7-desaturase"/>
</dbReference>
<keyword evidence="4" id="KW-0934">Plastid</keyword>
<keyword evidence="18" id="KW-1185">Reference proteome</keyword>
<dbReference type="GO" id="GO:0051537">
    <property type="term" value="F:2 iron, 2 sulfur cluster binding"/>
    <property type="evidence" value="ECO:0007669"/>
    <property type="project" value="UniProtKB-KW"/>
</dbReference>
<dbReference type="PANTHER" id="PTHR21266:SF32">
    <property type="entry name" value="CHOLESTEROL 7-DESATURASE NVD"/>
    <property type="match status" value="1"/>
</dbReference>
<proteinExistence type="predicted"/>
<evidence type="ECO:0000256" key="6">
    <source>
        <dbReference type="ARBA" id="ARBA00022714"/>
    </source>
</evidence>
<evidence type="ECO:0000256" key="10">
    <source>
        <dbReference type="ARBA" id="ARBA00023002"/>
    </source>
</evidence>
<organism evidence="17 18">
    <name type="scientific">Chlorella vulgaris</name>
    <name type="common">Green alga</name>
    <dbReference type="NCBI Taxonomy" id="3077"/>
    <lineage>
        <taxon>Eukaryota</taxon>
        <taxon>Viridiplantae</taxon>
        <taxon>Chlorophyta</taxon>
        <taxon>core chlorophytes</taxon>
        <taxon>Trebouxiophyceae</taxon>
        <taxon>Chlorellales</taxon>
        <taxon>Chlorellaceae</taxon>
        <taxon>Chlorella clade</taxon>
        <taxon>Chlorella</taxon>
    </lineage>
</organism>
<dbReference type="InterPro" id="IPR013626">
    <property type="entry name" value="PaO"/>
</dbReference>